<feature type="signal peptide" evidence="3">
    <location>
        <begin position="1"/>
        <end position="21"/>
    </location>
</feature>
<dbReference type="AlphaFoldDB" id="A0A9Q3HYT0"/>
<keyword evidence="5" id="KW-1185">Reference proteome</keyword>
<evidence type="ECO:0000256" key="2">
    <source>
        <dbReference type="SAM" id="MobiDB-lite"/>
    </source>
</evidence>
<keyword evidence="1" id="KW-0175">Coiled coil</keyword>
<accession>A0A9Q3HYT0</accession>
<evidence type="ECO:0000256" key="3">
    <source>
        <dbReference type="SAM" id="SignalP"/>
    </source>
</evidence>
<keyword evidence="3" id="KW-0732">Signal</keyword>
<evidence type="ECO:0000313" key="4">
    <source>
        <dbReference type="EMBL" id="MBW0521963.1"/>
    </source>
</evidence>
<proteinExistence type="predicted"/>
<feature type="region of interest" description="Disordered" evidence="2">
    <location>
        <begin position="57"/>
        <end position="97"/>
    </location>
</feature>
<evidence type="ECO:0000313" key="5">
    <source>
        <dbReference type="Proteomes" id="UP000765509"/>
    </source>
</evidence>
<feature type="coiled-coil region" evidence="1">
    <location>
        <begin position="597"/>
        <end position="624"/>
    </location>
</feature>
<evidence type="ECO:0000256" key="1">
    <source>
        <dbReference type="SAM" id="Coils"/>
    </source>
</evidence>
<comment type="caution">
    <text evidence="4">The sequence shown here is derived from an EMBL/GenBank/DDBJ whole genome shotgun (WGS) entry which is preliminary data.</text>
</comment>
<dbReference type="Proteomes" id="UP000765509">
    <property type="component" value="Unassembled WGS sequence"/>
</dbReference>
<sequence length="707" mass="81406">MSATKICLLLALICVSLRVDCSPHKAQVVDISTLKESQEALEGSDMRVGGKEAYGTSWVENPSSLPDPQKGDDKQNILNMERTGPDPSKPEVKQEAKRGWKALKGLKERYASAKEAAAKFRQKFLERLKFMSSELNHLKVYFNAVCVWTARWRNAFKREPTKPLKESLTNLRKRANDRSGAEFKAWANTYAEIMKVEEFQLQHLGLESEMEHGLNDLQTQASYYLNYKLIFTKKMKPLADLQFKLQSRRESYKNSGYLSRVEHEVKDIPWALEILWPHGKLLDNPGPETLREWFKSLDDPIYEKYQILMDAETRYYTQKFIQNLEKLKKLAAKTSIATTSKQKTAAIMLLAYAYESTKDVRGLKIPHTTTLATQKMVEKMAYDTISTFGPNFQRIRNEVEGEVLRPPPKELDLTFLNADTSYNELGPELKKQFDDFKIQFDGAVKAESPKRVHKQVKVIENSLKALQQQPAQRHPAEFRAWAEIYTQIMIGPGSKDGSNQLLKHLKLEVAMQYGLLNLRSLANGPLTELQAQLAQRLESNSKNGWISRFQSELDDNPWDMEILWPSGRLLDYPGKEKLEEWFQLDPLIKPKFVFLASQRSQDDLERFKDVIDLLETEAKENNHKTSVEQKTAAIGLMSYAYESVENQAGGLLISPMEANWLQHKFQTYGMAQKSQFLDKNNQRLRRELLNVKIPYQDHSHHPEIPSP</sequence>
<dbReference type="EMBL" id="AVOT02029210">
    <property type="protein sequence ID" value="MBW0521963.1"/>
    <property type="molecule type" value="Genomic_DNA"/>
</dbReference>
<organism evidence="4 5">
    <name type="scientific">Austropuccinia psidii MF-1</name>
    <dbReference type="NCBI Taxonomy" id="1389203"/>
    <lineage>
        <taxon>Eukaryota</taxon>
        <taxon>Fungi</taxon>
        <taxon>Dikarya</taxon>
        <taxon>Basidiomycota</taxon>
        <taxon>Pucciniomycotina</taxon>
        <taxon>Pucciniomycetes</taxon>
        <taxon>Pucciniales</taxon>
        <taxon>Sphaerophragmiaceae</taxon>
        <taxon>Austropuccinia</taxon>
    </lineage>
</organism>
<feature type="compositionally biased region" description="Basic and acidic residues" evidence="2">
    <location>
        <begin position="88"/>
        <end position="97"/>
    </location>
</feature>
<reference evidence="4" key="1">
    <citation type="submission" date="2021-03" db="EMBL/GenBank/DDBJ databases">
        <title>Draft genome sequence of rust myrtle Austropuccinia psidii MF-1, a brazilian biotype.</title>
        <authorList>
            <person name="Quecine M.C."/>
            <person name="Pachon D.M.R."/>
            <person name="Bonatelli M.L."/>
            <person name="Correr F.H."/>
            <person name="Franceschini L.M."/>
            <person name="Leite T.F."/>
            <person name="Margarido G.R.A."/>
            <person name="Almeida C.A."/>
            <person name="Ferrarezi J.A."/>
            <person name="Labate C.A."/>
        </authorList>
    </citation>
    <scope>NUCLEOTIDE SEQUENCE</scope>
    <source>
        <strain evidence="4">MF-1</strain>
    </source>
</reference>
<protein>
    <submittedName>
        <fullName evidence="4">Uncharacterized protein</fullName>
    </submittedName>
</protein>
<feature type="chain" id="PRO_5040149678" evidence="3">
    <location>
        <begin position="22"/>
        <end position="707"/>
    </location>
</feature>
<gene>
    <name evidence="4" type="ORF">O181_061678</name>
</gene>
<name>A0A9Q3HYT0_9BASI</name>